<keyword evidence="3" id="KW-1185">Reference proteome</keyword>
<evidence type="ECO:0000313" key="2">
    <source>
        <dbReference type="EMBL" id="TNN29579.1"/>
    </source>
</evidence>
<evidence type="ECO:0000313" key="3">
    <source>
        <dbReference type="Proteomes" id="UP000314294"/>
    </source>
</evidence>
<protein>
    <submittedName>
        <fullName evidence="2">Uncharacterized protein</fullName>
    </submittedName>
</protein>
<dbReference type="EMBL" id="SRLO01005469">
    <property type="protein sequence ID" value="TNN29579.1"/>
    <property type="molecule type" value="Genomic_DNA"/>
</dbReference>
<dbReference type="AlphaFoldDB" id="A0A4Z2ELA3"/>
<organism evidence="2 3">
    <name type="scientific">Liparis tanakae</name>
    <name type="common">Tanaka's snailfish</name>
    <dbReference type="NCBI Taxonomy" id="230148"/>
    <lineage>
        <taxon>Eukaryota</taxon>
        <taxon>Metazoa</taxon>
        <taxon>Chordata</taxon>
        <taxon>Craniata</taxon>
        <taxon>Vertebrata</taxon>
        <taxon>Euteleostomi</taxon>
        <taxon>Actinopterygii</taxon>
        <taxon>Neopterygii</taxon>
        <taxon>Teleostei</taxon>
        <taxon>Neoteleostei</taxon>
        <taxon>Acanthomorphata</taxon>
        <taxon>Eupercaria</taxon>
        <taxon>Perciformes</taxon>
        <taxon>Cottioidei</taxon>
        <taxon>Cottales</taxon>
        <taxon>Liparidae</taxon>
        <taxon>Liparis</taxon>
    </lineage>
</organism>
<proteinExistence type="predicted"/>
<feature type="compositionally biased region" description="Basic residues" evidence="1">
    <location>
        <begin position="48"/>
        <end position="57"/>
    </location>
</feature>
<sequence>MEEIQEREEPPHPKDLCPSPSPPHPPPSHQTPQHQRAAQSADGSKGHTAPKRFHYVI</sequence>
<dbReference type="Proteomes" id="UP000314294">
    <property type="component" value="Unassembled WGS sequence"/>
</dbReference>
<reference evidence="2 3" key="1">
    <citation type="submission" date="2019-03" db="EMBL/GenBank/DDBJ databases">
        <title>First draft genome of Liparis tanakae, snailfish: a comprehensive survey of snailfish specific genes.</title>
        <authorList>
            <person name="Kim W."/>
            <person name="Song I."/>
            <person name="Jeong J.-H."/>
            <person name="Kim D."/>
            <person name="Kim S."/>
            <person name="Ryu S."/>
            <person name="Song J.Y."/>
            <person name="Lee S.K."/>
        </authorList>
    </citation>
    <scope>NUCLEOTIDE SEQUENCE [LARGE SCALE GENOMIC DNA]</scope>
    <source>
        <tissue evidence="2">Muscle</tissue>
    </source>
</reference>
<accession>A0A4Z2ELA3</accession>
<feature type="region of interest" description="Disordered" evidence="1">
    <location>
        <begin position="1"/>
        <end position="57"/>
    </location>
</feature>
<gene>
    <name evidence="2" type="ORF">EYF80_060272</name>
</gene>
<name>A0A4Z2ELA3_9TELE</name>
<comment type="caution">
    <text evidence="2">The sequence shown here is derived from an EMBL/GenBank/DDBJ whole genome shotgun (WGS) entry which is preliminary data.</text>
</comment>
<feature type="compositionally biased region" description="Pro residues" evidence="1">
    <location>
        <begin position="19"/>
        <end position="29"/>
    </location>
</feature>
<evidence type="ECO:0000256" key="1">
    <source>
        <dbReference type="SAM" id="MobiDB-lite"/>
    </source>
</evidence>